<protein>
    <submittedName>
        <fullName evidence="1">Uncharacterized protein</fullName>
    </submittedName>
</protein>
<dbReference type="EMBL" id="AOGT01000174">
    <property type="protein sequence ID" value="EMG50603.1"/>
    <property type="molecule type" value="Genomic_DNA"/>
</dbReference>
<sequence>MTQYLSKDSLFLKIPTEPLTDTIHVKDIYDEITSIATTDHKSAIYDSIINKTYYLLKSSTTSSLSLKLWLIRLTCHLFNNQLNYAKKEAINLNNTLYLNENPNTSTGSQLASMTTPGGNNPTTTVYPLPKNNQLLMIDFKLLILLLRLKNLPNLNLINELYKLIYQIRLKNNNTSFNETALSDDFNDELKLLSFDNIVILLITKNYLTLLNFLNQLINQLQEEDKHGDDYYSNICLLYLLVSLTVYHRQKKDLHLIIEKNPKFSTLWDDKINQFSKNALKYAIQNVSPIISAPVVTENQIVCESLMDLVGLIKEEKINNRILCAMMGIWDLSIIYHTKFQLSDNDGTLLFGKTNNSNDIDTQELSDEELINKSYDELSNQWCNYIHKVYGLE</sequence>
<dbReference type="eggNOG" id="ENOG502SEXP">
    <property type="taxonomic scope" value="Eukaryota"/>
</dbReference>
<dbReference type="OrthoDB" id="3986620at2759"/>
<evidence type="ECO:0000313" key="2">
    <source>
        <dbReference type="Proteomes" id="UP000011777"/>
    </source>
</evidence>
<dbReference type="Proteomes" id="UP000011777">
    <property type="component" value="Unassembled WGS sequence"/>
</dbReference>
<dbReference type="HOGENOM" id="CLU_637768_0_0_1"/>
<accession>M3JEI9</accession>
<gene>
    <name evidence="1" type="ORF">G210_2079</name>
</gene>
<comment type="caution">
    <text evidence="1">The sequence shown here is derived from an EMBL/GenBank/DDBJ whole genome shotgun (WGS) entry which is preliminary data.</text>
</comment>
<name>M3JEI9_CANMX</name>
<evidence type="ECO:0000313" key="1">
    <source>
        <dbReference type="EMBL" id="EMG50603.1"/>
    </source>
</evidence>
<proteinExistence type="predicted"/>
<dbReference type="OMA" id="MTQYLSK"/>
<dbReference type="AlphaFoldDB" id="M3JEI9"/>
<keyword evidence="2" id="KW-1185">Reference proteome</keyword>
<reference evidence="1 2" key="1">
    <citation type="submission" date="2013-02" db="EMBL/GenBank/DDBJ databases">
        <title>Genome sequence of Candida maltosa Xu316, a potential industrial strain for xylitol and ethanol production.</title>
        <authorList>
            <person name="Yu J."/>
            <person name="Wang Q."/>
            <person name="Geng X."/>
            <person name="Bao W."/>
            <person name="He P."/>
            <person name="Cai J."/>
        </authorList>
    </citation>
    <scope>NUCLEOTIDE SEQUENCE [LARGE SCALE GENOMIC DNA]</scope>
    <source>
        <strain evidence="2">Xu316</strain>
    </source>
</reference>
<organism evidence="1 2">
    <name type="scientific">Candida maltosa (strain Xu316)</name>
    <name type="common">Yeast</name>
    <dbReference type="NCBI Taxonomy" id="1245528"/>
    <lineage>
        <taxon>Eukaryota</taxon>
        <taxon>Fungi</taxon>
        <taxon>Dikarya</taxon>
        <taxon>Ascomycota</taxon>
        <taxon>Saccharomycotina</taxon>
        <taxon>Pichiomycetes</taxon>
        <taxon>Debaryomycetaceae</taxon>
        <taxon>Candida/Lodderomyces clade</taxon>
        <taxon>Candida</taxon>
    </lineage>
</organism>